<sequence length="374" mass="40667">MTPISAPSALVTLNSIRKVFDKKTVIPDLSLTLSQGEFVTLLGPSGCGKTTLLRLIAGLESPDQGTLLLNGSDITALPAEQRPVGTVFQNYALFPHISVAENVGFSLRMQRRPTTEIHQRVTEALEMVQLADFAGYRPAQLSGGQQQRVAIARAVISRPALLLLDEPLSALDFPLRKQMQNQLKILQQRLGITFIFVTHDRHEAMALSDRIVVLKDGQVMQDGSPQTIYQQPASLFVAGFIGEVNQLTARVLSPLADEEALVSVGGYQNRVQCRWPVHAGDQVQLLVRPEDLSITPAESHPGVEGIPGSIHHSDYQGRIIETSVSLFNGEKVIACQLDNDTTRQMASSLGLPVMVSWPAGRAQVFPAETQSALA</sequence>
<keyword evidence="2 8" id="KW-0813">Transport</keyword>
<accession>A0A1Y0L7K2</accession>
<dbReference type="NCBIfam" id="TIGR01187">
    <property type="entry name" value="potA"/>
    <property type="match status" value="1"/>
</dbReference>
<dbReference type="Pfam" id="PF08402">
    <property type="entry name" value="TOBE_2"/>
    <property type="match status" value="1"/>
</dbReference>
<dbReference type="PROSITE" id="PS50893">
    <property type="entry name" value="ABC_TRANSPORTER_2"/>
    <property type="match status" value="1"/>
</dbReference>
<dbReference type="RefSeq" id="WP_087488030.1">
    <property type="nucleotide sequence ID" value="NZ_CP015579.1"/>
</dbReference>
<evidence type="ECO:0000256" key="6">
    <source>
        <dbReference type="ARBA" id="ARBA00022967"/>
    </source>
</evidence>
<protein>
    <recommendedName>
        <fullName evidence="8">Spermidine/putrescine import ATP-binding protein PotA</fullName>
        <ecNumber evidence="8">7.6.2.11</ecNumber>
    </recommendedName>
</protein>
<comment type="function">
    <text evidence="8">Part of the ABC transporter complex PotABCD involved in spermidine/putrescine import. Responsible for energy coupling to the transport system.</text>
</comment>
<evidence type="ECO:0000256" key="7">
    <source>
        <dbReference type="ARBA" id="ARBA00023136"/>
    </source>
</evidence>
<dbReference type="EMBL" id="CP015581">
    <property type="protein sequence ID" value="ARU97707.1"/>
    <property type="molecule type" value="Genomic_DNA"/>
</dbReference>
<keyword evidence="12" id="KW-1185">Reference proteome</keyword>
<dbReference type="InterPro" id="IPR013611">
    <property type="entry name" value="Transp-assoc_OB_typ2"/>
</dbReference>
<evidence type="ECO:0000256" key="4">
    <source>
        <dbReference type="ARBA" id="ARBA00022741"/>
    </source>
</evidence>
<evidence type="ECO:0000313" key="12">
    <source>
        <dbReference type="Proteomes" id="UP000195729"/>
    </source>
</evidence>
<dbReference type="Gene3D" id="3.40.50.300">
    <property type="entry name" value="P-loop containing nucleotide triphosphate hydrolases"/>
    <property type="match status" value="1"/>
</dbReference>
<dbReference type="InterPro" id="IPR050093">
    <property type="entry name" value="ABC_SmlMolc_Importer"/>
</dbReference>
<comment type="similarity">
    <text evidence="8">Belongs to the ABC transporter superfamily. Spermidine/putrescine importer (TC 3.A.1.11.1) family.</text>
</comment>
<dbReference type="InterPro" id="IPR017871">
    <property type="entry name" value="ABC_transporter-like_CS"/>
</dbReference>
<organism evidence="10 13">
    <name type="scientific">Tatumella citrea</name>
    <name type="common">Pantoea citrea</name>
    <dbReference type="NCBI Taxonomy" id="53336"/>
    <lineage>
        <taxon>Bacteria</taxon>
        <taxon>Pseudomonadati</taxon>
        <taxon>Pseudomonadota</taxon>
        <taxon>Gammaproteobacteria</taxon>
        <taxon>Enterobacterales</taxon>
        <taxon>Erwiniaceae</taxon>
        <taxon>Tatumella</taxon>
    </lineage>
</organism>
<dbReference type="GO" id="GO:0043190">
    <property type="term" value="C:ATP-binding cassette (ABC) transporter complex"/>
    <property type="evidence" value="ECO:0007669"/>
    <property type="project" value="InterPro"/>
</dbReference>
<evidence type="ECO:0000256" key="5">
    <source>
        <dbReference type="ARBA" id="ARBA00022840"/>
    </source>
</evidence>
<evidence type="ECO:0000256" key="2">
    <source>
        <dbReference type="ARBA" id="ARBA00022448"/>
    </source>
</evidence>
<dbReference type="Proteomes" id="UP000195814">
    <property type="component" value="Chromosome"/>
</dbReference>
<evidence type="ECO:0000313" key="11">
    <source>
        <dbReference type="EMBL" id="ARU97707.1"/>
    </source>
</evidence>
<dbReference type="FunFam" id="3.40.50.300:FF:000133">
    <property type="entry name" value="Spermidine/putrescine import ATP-binding protein PotA"/>
    <property type="match status" value="1"/>
</dbReference>
<dbReference type="OrthoDB" id="9802264at2"/>
<keyword evidence="4 8" id="KW-0547">Nucleotide-binding</keyword>
<dbReference type="EMBL" id="CP015579">
    <property type="protein sequence ID" value="ARU93669.1"/>
    <property type="molecule type" value="Genomic_DNA"/>
</dbReference>
<keyword evidence="6 8" id="KW-1278">Translocase</keyword>
<dbReference type="PANTHER" id="PTHR42781:SF4">
    <property type="entry name" value="SPERMIDINE_PUTRESCINE IMPORT ATP-BINDING PROTEIN POTA"/>
    <property type="match status" value="1"/>
</dbReference>
<dbReference type="EC" id="7.6.2.11" evidence="8"/>
<keyword evidence="5 8" id="KW-0067">ATP-binding</keyword>
<reference evidence="12 13" key="1">
    <citation type="submission" date="2016-05" db="EMBL/GenBank/DDBJ databases">
        <title>Complete genome sequence of two 2,5-diketo-D-glunonic acid producing strain Tatumella citrea.</title>
        <authorList>
            <person name="Duan C."/>
            <person name="Yang J."/>
            <person name="Yang S."/>
        </authorList>
    </citation>
    <scope>NUCLEOTIDE SEQUENCE [LARGE SCALE GENOMIC DNA]</scope>
    <source>
        <strain evidence="11 12">ATCC 39140</strain>
        <strain evidence="10 13">DSM 13699</strain>
    </source>
</reference>
<proteinExistence type="inferred from homology"/>
<dbReference type="Pfam" id="PF00005">
    <property type="entry name" value="ABC_tran"/>
    <property type="match status" value="1"/>
</dbReference>
<dbReference type="InterPro" id="IPR003593">
    <property type="entry name" value="AAA+_ATPase"/>
</dbReference>
<dbReference type="InterPro" id="IPR003439">
    <property type="entry name" value="ABC_transporter-like_ATP-bd"/>
</dbReference>
<comment type="catalytic activity">
    <reaction evidence="8">
        <text>ATP + H2O + polyamine-[polyamine-binding protein]Side 1 = ADP + phosphate + polyamineSide 2 + [polyamine-binding protein]Side 1.</text>
        <dbReference type="EC" id="7.6.2.11"/>
    </reaction>
</comment>
<dbReference type="SMART" id="SM00382">
    <property type="entry name" value="AAA"/>
    <property type="match status" value="1"/>
</dbReference>
<name>A0A1Y0L7K2_TATCI</name>
<evidence type="ECO:0000313" key="13">
    <source>
        <dbReference type="Proteomes" id="UP000195814"/>
    </source>
</evidence>
<dbReference type="GO" id="GO:0005524">
    <property type="term" value="F:ATP binding"/>
    <property type="evidence" value="ECO:0007669"/>
    <property type="project" value="UniProtKB-KW"/>
</dbReference>
<dbReference type="InterPro" id="IPR005893">
    <property type="entry name" value="PotA-like"/>
</dbReference>
<comment type="subunit">
    <text evidence="8">The complex is composed of two ATP-binding proteins (PotA), two transmembrane proteins (PotB and PotC) and a solute-binding protein (PotD).</text>
</comment>
<evidence type="ECO:0000256" key="3">
    <source>
        <dbReference type="ARBA" id="ARBA00022475"/>
    </source>
</evidence>
<comment type="similarity">
    <text evidence="1">Belongs to the ABC transporter superfamily. Drug exporter-2 (TC 3.A.1.117) family.</text>
</comment>
<dbReference type="GO" id="GO:0016887">
    <property type="term" value="F:ATP hydrolysis activity"/>
    <property type="evidence" value="ECO:0007669"/>
    <property type="project" value="InterPro"/>
</dbReference>
<keyword evidence="7 8" id="KW-0472">Membrane</keyword>
<dbReference type="PANTHER" id="PTHR42781">
    <property type="entry name" value="SPERMIDINE/PUTRESCINE IMPORT ATP-BINDING PROTEIN POTA"/>
    <property type="match status" value="1"/>
</dbReference>
<evidence type="ECO:0000256" key="1">
    <source>
        <dbReference type="ARBA" id="ARBA00006526"/>
    </source>
</evidence>
<dbReference type="Proteomes" id="UP000195729">
    <property type="component" value="Chromosome"/>
</dbReference>
<evidence type="ECO:0000259" key="9">
    <source>
        <dbReference type="PROSITE" id="PS50893"/>
    </source>
</evidence>
<feature type="domain" description="ABC transporter" evidence="9">
    <location>
        <begin position="11"/>
        <end position="241"/>
    </location>
</feature>
<gene>
    <name evidence="8 10" type="primary">potA</name>
    <name evidence="10" type="ORF">A7K98_07690</name>
    <name evidence="11" type="ORF">A7K99_07690</name>
</gene>
<evidence type="ECO:0000313" key="10">
    <source>
        <dbReference type="EMBL" id="ARU93669.1"/>
    </source>
</evidence>
<dbReference type="GO" id="GO:0015417">
    <property type="term" value="F:ABC-type polyamine transporter activity"/>
    <property type="evidence" value="ECO:0007669"/>
    <property type="project" value="UniProtKB-EC"/>
</dbReference>
<dbReference type="SUPFAM" id="SSF52540">
    <property type="entry name" value="P-loop containing nucleoside triphosphate hydrolases"/>
    <property type="match status" value="1"/>
</dbReference>
<dbReference type="GO" id="GO:0015847">
    <property type="term" value="P:putrescine transport"/>
    <property type="evidence" value="ECO:0007669"/>
    <property type="project" value="UniProtKB-ARBA"/>
</dbReference>
<dbReference type="PROSITE" id="PS00211">
    <property type="entry name" value="ABC_TRANSPORTER_1"/>
    <property type="match status" value="1"/>
</dbReference>
<dbReference type="SUPFAM" id="SSF50331">
    <property type="entry name" value="MOP-like"/>
    <property type="match status" value="1"/>
</dbReference>
<dbReference type="Gene3D" id="2.40.50.100">
    <property type="match status" value="1"/>
</dbReference>
<keyword evidence="3 8" id="KW-1003">Cell membrane</keyword>
<evidence type="ECO:0000256" key="8">
    <source>
        <dbReference type="RuleBase" id="RU364083"/>
    </source>
</evidence>
<dbReference type="AlphaFoldDB" id="A0A1Y0L7K2"/>
<dbReference type="InterPro" id="IPR027417">
    <property type="entry name" value="P-loop_NTPase"/>
</dbReference>
<dbReference type="KEGG" id="tci:A7K98_07690"/>
<dbReference type="InterPro" id="IPR008995">
    <property type="entry name" value="Mo/tungstate-bd_C_term_dom"/>
</dbReference>